<dbReference type="SMART" id="SM00448">
    <property type="entry name" value="REC"/>
    <property type="match status" value="1"/>
</dbReference>
<keyword evidence="7" id="KW-0547">Nucleotide-binding</keyword>
<dbReference type="PROSITE" id="PS50113">
    <property type="entry name" value="PAC"/>
    <property type="match status" value="1"/>
</dbReference>
<dbReference type="InterPro" id="IPR001789">
    <property type="entry name" value="Sig_transdc_resp-reg_receiver"/>
</dbReference>
<gene>
    <name evidence="19" type="ORF">U0035_05080</name>
</gene>
<dbReference type="Gene3D" id="3.40.50.2300">
    <property type="match status" value="1"/>
</dbReference>
<dbReference type="SUPFAM" id="SSF52172">
    <property type="entry name" value="CheY-like"/>
    <property type="match status" value="1"/>
</dbReference>
<dbReference type="Pfam" id="PF00072">
    <property type="entry name" value="Response_reg"/>
    <property type="match status" value="1"/>
</dbReference>
<keyword evidence="10" id="KW-0902">Two-component regulatory system</keyword>
<reference evidence="19 20" key="1">
    <citation type="submission" date="2023-12" db="EMBL/GenBank/DDBJ databases">
        <title>Genome sequencing and assembly of bacterial species from a model synthetic community.</title>
        <authorList>
            <person name="Hogle S.L."/>
        </authorList>
    </citation>
    <scope>NUCLEOTIDE SEQUENCE [LARGE SCALE GENOMIC DNA]</scope>
    <source>
        <strain evidence="19 20">HAMBI_3031</strain>
    </source>
</reference>
<dbReference type="Pfam" id="PF05227">
    <property type="entry name" value="CHASE3"/>
    <property type="match status" value="1"/>
</dbReference>
<keyword evidence="11 14" id="KW-0472">Membrane</keyword>
<evidence type="ECO:0000256" key="8">
    <source>
        <dbReference type="ARBA" id="ARBA00022840"/>
    </source>
</evidence>
<dbReference type="Proteomes" id="UP001325680">
    <property type="component" value="Chromosome"/>
</dbReference>
<keyword evidence="8" id="KW-0067">ATP-binding</keyword>
<evidence type="ECO:0000256" key="4">
    <source>
        <dbReference type="ARBA" id="ARBA00022475"/>
    </source>
</evidence>
<name>A0ABZ0WBV2_9BACT</name>
<evidence type="ECO:0000256" key="11">
    <source>
        <dbReference type="ARBA" id="ARBA00023136"/>
    </source>
</evidence>
<dbReference type="InterPro" id="IPR036890">
    <property type="entry name" value="HATPase_C_sf"/>
</dbReference>
<comment type="subcellular location">
    <subcellularLocation>
        <location evidence="2">Cell membrane</location>
        <topology evidence="2">Multi-pass membrane protein</topology>
    </subcellularLocation>
</comment>
<dbReference type="InterPro" id="IPR003661">
    <property type="entry name" value="HisK_dim/P_dom"/>
</dbReference>
<evidence type="ECO:0000256" key="2">
    <source>
        <dbReference type="ARBA" id="ARBA00004651"/>
    </source>
</evidence>
<keyword evidence="5 13" id="KW-0597">Phosphoprotein</keyword>
<evidence type="ECO:0000256" key="6">
    <source>
        <dbReference type="ARBA" id="ARBA00022692"/>
    </source>
</evidence>
<dbReference type="Gene3D" id="3.30.450.20">
    <property type="entry name" value="PAS domain"/>
    <property type="match status" value="1"/>
</dbReference>
<evidence type="ECO:0000256" key="10">
    <source>
        <dbReference type="ARBA" id="ARBA00023012"/>
    </source>
</evidence>
<dbReference type="PROSITE" id="PS50110">
    <property type="entry name" value="RESPONSE_REGULATORY"/>
    <property type="match status" value="1"/>
</dbReference>
<dbReference type="InterPro" id="IPR036097">
    <property type="entry name" value="HisK_dim/P_sf"/>
</dbReference>
<sequence length="877" mass="98551">MSSGKPIALSEKVKITIALSVSALILIGLGIFANSRTIRYKQSMRDVNLSGIIITRSQDILNDIQDVQSAYRGYIITNDSSFLKSFGISSRILHTRINSLKSLPMIYRQRLLLDSIAGLVSDQKEVAYSIIVKRKYVSFLEAWNFLNGGDETRLVNKLRYNVLNFINTEKALQSDKLRKENDSFNMVIYVVITSVVVAVLIIMLTLVYIRKIYQRLVDTEKLLLKSQIRLESILDKLPVGVIIVNTKSNEYHANQKAVTLLDQQLLSDGKVFEALDHTYTFSGALKDDLRDKLFITHAIHGEENIGFNETTVDVNGNQIPLRVSAIPLYNEKNQLEYAISVFDDISNIKQFENELIEAKKLVEESLKLKESFLSNMSHEIRTPINAILGFAELLGKRDIGTEENEYVRIIRSAGENLLRLLNDILDFSKLESNMMVFEEHPVSIDGILNSICVLYLPKAKSKGITLSYECDNNVPEVVIGDPVRLTQVITNIVGNAIKFTPKGSVLIFAKMISSNEKTSIIEFRIKDSGIGISKDKLSRVFKRFEQAGVETTRLYGGTGLGLSIAKHIVQSQGGEITVTSELGVGSIFSFTMEFANFNEAELSNATPIETVTDLSFLDDLRILLVEDNSLNIKLINGIFLGTNVKIDVAENGFQAVEKVKENFYDIVLMDIELPDMNGYDTTKIIRKELHLELPIIALTAHVLAGEKDRCLEAGMNDYLTKPVNTRQLFEKISALVARDFSVPIEPAVKVASSPSQKLFSTDNSVVDLSYLRELSDNNKEFEKEVIELFLSQVPGQMEELDQAINERNYKEIKMLAHKLKSSTAVTIGKKLMPHFELLEEKAIKDELPDNALRSYRIIKSILSKGITQLEQLLETSY</sequence>
<dbReference type="CDD" id="cd00082">
    <property type="entry name" value="HisKA"/>
    <property type="match status" value="1"/>
</dbReference>
<evidence type="ECO:0000313" key="20">
    <source>
        <dbReference type="Proteomes" id="UP001325680"/>
    </source>
</evidence>
<dbReference type="PANTHER" id="PTHR45339">
    <property type="entry name" value="HYBRID SIGNAL TRANSDUCTION HISTIDINE KINASE J"/>
    <property type="match status" value="1"/>
</dbReference>
<dbReference type="InterPro" id="IPR004358">
    <property type="entry name" value="Sig_transdc_His_kin-like_C"/>
</dbReference>
<dbReference type="InterPro" id="IPR003594">
    <property type="entry name" value="HATPase_dom"/>
</dbReference>
<feature type="modified residue" description="Phosphohistidine" evidence="12">
    <location>
        <position position="817"/>
    </location>
</feature>
<dbReference type="InterPro" id="IPR035965">
    <property type="entry name" value="PAS-like_dom_sf"/>
</dbReference>
<feature type="domain" description="Response regulatory" evidence="16">
    <location>
        <begin position="621"/>
        <end position="736"/>
    </location>
</feature>
<evidence type="ECO:0000313" key="19">
    <source>
        <dbReference type="EMBL" id="WQD39520.1"/>
    </source>
</evidence>
<evidence type="ECO:0000259" key="17">
    <source>
        <dbReference type="PROSITE" id="PS50113"/>
    </source>
</evidence>
<accession>A0ABZ0WBV2</accession>
<proteinExistence type="predicted"/>
<feature type="transmembrane region" description="Helical" evidence="14">
    <location>
        <begin position="186"/>
        <end position="209"/>
    </location>
</feature>
<feature type="modified residue" description="4-aspartylphosphate" evidence="13">
    <location>
        <position position="670"/>
    </location>
</feature>
<feature type="transmembrane region" description="Helical" evidence="14">
    <location>
        <begin position="15"/>
        <end position="35"/>
    </location>
</feature>
<feature type="domain" description="Histidine kinase" evidence="15">
    <location>
        <begin position="375"/>
        <end position="596"/>
    </location>
</feature>
<comment type="catalytic activity">
    <reaction evidence="1">
        <text>ATP + protein L-histidine = ADP + protein N-phospho-L-histidine.</text>
        <dbReference type="EC" id="2.7.13.3"/>
    </reaction>
</comment>
<evidence type="ECO:0000256" key="13">
    <source>
        <dbReference type="PROSITE-ProRule" id="PRU00169"/>
    </source>
</evidence>
<organism evidence="19 20">
    <name type="scientific">Niabella yanshanensis</name>
    <dbReference type="NCBI Taxonomy" id="577386"/>
    <lineage>
        <taxon>Bacteria</taxon>
        <taxon>Pseudomonadati</taxon>
        <taxon>Bacteroidota</taxon>
        <taxon>Chitinophagia</taxon>
        <taxon>Chitinophagales</taxon>
        <taxon>Chitinophagaceae</taxon>
        <taxon>Niabella</taxon>
    </lineage>
</organism>
<dbReference type="EMBL" id="CP139960">
    <property type="protein sequence ID" value="WQD39520.1"/>
    <property type="molecule type" value="Genomic_DNA"/>
</dbReference>
<dbReference type="CDD" id="cd16922">
    <property type="entry name" value="HATPase_EvgS-ArcB-TorS-like"/>
    <property type="match status" value="1"/>
</dbReference>
<dbReference type="PANTHER" id="PTHR45339:SF1">
    <property type="entry name" value="HYBRID SIGNAL TRANSDUCTION HISTIDINE KINASE J"/>
    <property type="match status" value="1"/>
</dbReference>
<dbReference type="SUPFAM" id="SSF47226">
    <property type="entry name" value="Histidine-containing phosphotransfer domain, HPT domain"/>
    <property type="match status" value="1"/>
</dbReference>
<dbReference type="CDD" id="cd17546">
    <property type="entry name" value="REC_hyHK_CKI1_RcsC-like"/>
    <property type="match status" value="1"/>
</dbReference>
<dbReference type="RefSeq" id="WP_114788959.1">
    <property type="nucleotide sequence ID" value="NZ_CP139960.1"/>
</dbReference>
<dbReference type="PROSITE" id="PS50894">
    <property type="entry name" value="HPT"/>
    <property type="match status" value="1"/>
</dbReference>
<dbReference type="SMART" id="SM00387">
    <property type="entry name" value="HATPase_c"/>
    <property type="match status" value="1"/>
</dbReference>
<dbReference type="InterPro" id="IPR005467">
    <property type="entry name" value="His_kinase_dom"/>
</dbReference>
<keyword evidence="4" id="KW-1003">Cell membrane</keyword>
<dbReference type="EC" id="2.7.13.3" evidence="3"/>
<feature type="domain" description="HPt" evidence="18">
    <location>
        <begin position="778"/>
        <end position="876"/>
    </location>
</feature>
<dbReference type="PRINTS" id="PR00344">
    <property type="entry name" value="BCTRLSENSOR"/>
</dbReference>
<evidence type="ECO:0000256" key="9">
    <source>
        <dbReference type="ARBA" id="ARBA00022989"/>
    </source>
</evidence>
<dbReference type="Gene3D" id="1.20.120.160">
    <property type="entry name" value="HPT domain"/>
    <property type="match status" value="1"/>
</dbReference>
<keyword evidence="9 14" id="KW-1133">Transmembrane helix</keyword>
<dbReference type="InterPro" id="IPR000700">
    <property type="entry name" value="PAS-assoc_C"/>
</dbReference>
<dbReference type="InterPro" id="IPR036641">
    <property type="entry name" value="HPT_dom_sf"/>
</dbReference>
<feature type="domain" description="PAC" evidence="17">
    <location>
        <begin position="305"/>
        <end position="357"/>
    </location>
</feature>
<evidence type="ECO:0000256" key="3">
    <source>
        <dbReference type="ARBA" id="ARBA00012438"/>
    </source>
</evidence>
<evidence type="ECO:0000259" key="16">
    <source>
        <dbReference type="PROSITE" id="PS50110"/>
    </source>
</evidence>
<dbReference type="Pfam" id="PF02518">
    <property type="entry name" value="HATPase_c"/>
    <property type="match status" value="1"/>
</dbReference>
<dbReference type="Gene3D" id="1.10.287.130">
    <property type="match status" value="1"/>
</dbReference>
<evidence type="ECO:0000256" key="7">
    <source>
        <dbReference type="ARBA" id="ARBA00022741"/>
    </source>
</evidence>
<evidence type="ECO:0000256" key="5">
    <source>
        <dbReference type="ARBA" id="ARBA00022553"/>
    </source>
</evidence>
<evidence type="ECO:0000256" key="14">
    <source>
        <dbReference type="SAM" id="Phobius"/>
    </source>
</evidence>
<dbReference type="InterPro" id="IPR008207">
    <property type="entry name" value="Sig_transdc_His_kin_Hpt_dom"/>
</dbReference>
<keyword evidence="20" id="KW-1185">Reference proteome</keyword>
<protein>
    <recommendedName>
        <fullName evidence="3">histidine kinase</fullName>
        <ecNumber evidence="3">2.7.13.3</ecNumber>
    </recommendedName>
</protein>
<dbReference type="SUPFAM" id="SSF55874">
    <property type="entry name" value="ATPase domain of HSP90 chaperone/DNA topoisomerase II/histidine kinase"/>
    <property type="match status" value="1"/>
</dbReference>
<evidence type="ECO:0000259" key="18">
    <source>
        <dbReference type="PROSITE" id="PS50894"/>
    </source>
</evidence>
<dbReference type="PROSITE" id="PS50109">
    <property type="entry name" value="HIS_KIN"/>
    <property type="match status" value="1"/>
</dbReference>
<dbReference type="SMART" id="SM00388">
    <property type="entry name" value="HisKA"/>
    <property type="match status" value="1"/>
</dbReference>
<dbReference type="InterPro" id="IPR011006">
    <property type="entry name" value="CheY-like_superfamily"/>
</dbReference>
<dbReference type="SUPFAM" id="SSF47384">
    <property type="entry name" value="Homodimeric domain of signal transducing histidine kinase"/>
    <property type="match status" value="1"/>
</dbReference>
<evidence type="ECO:0000256" key="12">
    <source>
        <dbReference type="PROSITE-ProRule" id="PRU00110"/>
    </source>
</evidence>
<evidence type="ECO:0000256" key="1">
    <source>
        <dbReference type="ARBA" id="ARBA00000085"/>
    </source>
</evidence>
<evidence type="ECO:0000259" key="15">
    <source>
        <dbReference type="PROSITE" id="PS50109"/>
    </source>
</evidence>
<dbReference type="InterPro" id="IPR007891">
    <property type="entry name" value="CHASE3"/>
</dbReference>
<dbReference type="Pfam" id="PF00512">
    <property type="entry name" value="HisKA"/>
    <property type="match status" value="1"/>
</dbReference>
<dbReference type="Gene3D" id="3.30.565.10">
    <property type="entry name" value="Histidine kinase-like ATPase, C-terminal domain"/>
    <property type="match status" value="1"/>
</dbReference>
<dbReference type="SUPFAM" id="SSF55785">
    <property type="entry name" value="PYP-like sensor domain (PAS domain)"/>
    <property type="match status" value="1"/>
</dbReference>
<keyword evidence="6 14" id="KW-0812">Transmembrane</keyword>